<evidence type="ECO:0000313" key="4">
    <source>
        <dbReference type="EMBL" id="ABW27744.1"/>
    </source>
</evidence>
<dbReference type="PANTHER" id="PTHR11748">
    <property type="entry name" value="D-LACTATE DEHYDROGENASE"/>
    <property type="match status" value="1"/>
</dbReference>
<dbReference type="Pfam" id="PF01565">
    <property type="entry name" value="FAD_binding_4"/>
    <property type="match status" value="1"/>
</dbReference>
<dbReference type="InterPro" id="IPR006094">
    <property type="entry name" value="Oxid_FAD_bind_N"/>
</dbReference>
<dbReference type="STRING" id="329726.AM1_2744"/>
<evidence type="ECO:0000256" key="2">
    <source>
        <dbReference type="ARBA" id="ARBA00022827"/>
    </source>
</evidence>
<organism evidence="4 5">
    <name type="scientific">Acaryochloris marina (strain MBIC 11017)</name>
    <dbReference type="NCBI Taxonomy" id="329726"/>
    <lineage>
        <taxon>Bacteria</taxon>
        <taxon>Bacillati</taxon>
        <taxon>Cyanobacteriota</taxon>
        <taxon>Cyanophyceae</taxon>
        <taxon>Acaryochloridales</taxon>
        <taxon>Acaryochloridaceae</taxon>
        <taxon>Acaryochloris</taxon>
    </lineage>
</organism>
<dbReference type="OrthoDB" id="9767256at2"/>
<dbReference type="InterPro" id="IPR036318">
    <property type="entry name" value="FAD-bd_PCMH-like_sf"/>
</dbReference>
<evidence type="ECO:0000256" key="1">
    <source>
        <dbReference type="ARBA" id="ARBA00022630"/>
    </source>
</evidence>
<dbReference type="InterPro" id="IPR016164">
    <property type="entry name" value="FAD-linked_Oxase-like_C"/>
</dbReference>
<proteinExistence type="predicted"/>
<dbReference type="InterPro" id="IPR016169">
    <property type="entry name" value="FAD-bd_PCMH_sub2"/>
</dbReference>
<protein>
    <submittedName>
        <fullName evidence="4">Glycolate oxidase subunit</fullName>
    </submittedName>
</protein>
<dbReference type="RefSeq" id="WP_012163191.1">
    <property type="nucleotide sequence ID" value="NC_009925.1"/>
</dbReference>
<evidence type="ECO:0000259" key="3">
    <source>
        <dbReference type="PROSITE" id="PS51387"/>
    </source>
</evidence>
<feature type="domain" description="FAD-binding PCMH-type" evidence="3">
    <location>
        <begin position="39"/>
        <end position="218"/>
    </location>
</feature>
<dbReference type="SUPFAM" id="SSF55103">
    <property type="entry name" value="FAD-linked oxidases, C-terminal domain"/>
    <property type="match status" value="1"/>
</dbReference>
<name>B0C963_ACAM1</name>
<accession>B0C963</accession>
<dbReference type="Gene3D" id="3.30.465.10">
    <property type="match status" value="1"/>
</dbReference>
<dbReference type="GO" id="GO:0071949">
    <property type="term" value="F:FAD binding"/>
    <property type="evidence" value="ECO:0007669"/>
    <property type="project" value="InterPro"/>
</dbReference>
<dbReference type="Proteomes" id="UP000000268">
    <property type="component" value="Chromosome"/>
</dbReference>
<reference evidence="4 5" key="1">
    <citation type="journal article" date="2008" name="Proc. Natl. Acad. Sci. U.S.A.">
        <title>Niche adaptation and genome expansion in the chlorophyll d-producing cyanobacterium Acaryochloris marina.</title>
        <authorList>
            <person name="Swingley W.D."/>
            <person name="Chen M."/>
            <person name="Cheung P.C."/>
            <person name="Conrad A.L."/>
            <person name="Dejesa L.C."/>
            <person name="Hao J."/>
            <person name="Honchak B.M."/>
            <person name="Karbach L.E."/>
            <person name="Kurdoglu A."/>
            <person name="Lahiri S."/>
            <person name="Mastrian S.D."/>
            <person name="Miyashita H."/>
            <person name="Page L."/>
            <person name="Ramakrishna P."/>
            <person name="Satoh S."/>
            <person name="Sattley W.M."/>
            <person name="Shimada Y."/>
            <person name="Taylor H.L."/>
            <person name="Tomo T."/>
            <person name="Tsuchiya T."/>
            <person name="Wang Z.T."/>
            <person name="Raymond J."/>
            <person name="Mimuro M."/>
            <person name="Blankenship R.E."/>
            <person name="Touchman J.W."/>
        </authorList>
    </citation>
    <scope>NUCLEOTIDE SEQUENCE [LARGE SCALE GENOMIC DNA]</scope>
    <source>
        <strain evidence="5">MBIC 11017</strain>
    </source>
</reference>
<dbReference type="Gene3D" id="1.10.45.10">
    <property type="entry name" value="Vanillyl-alcohol Oxidase, Chain A, domain 4"/>
    <property type="match status" value="1"/>
</dbReference>
<gene>
    <name evidence="4" type="ordered locus">AM1_2744</name>
</gene>
<dbReference type="InterPro" id="IPR016166">
    <property type="entry name" value="FAD-bd_PCMH"/>
</dbReference>
<dbReference type="PANTHER" id="PTHR11748:SF103">
    <property type="entry name" value="GLYCOLATE OXIDASE SUBUNIT GLCE"/>
    <property type="match status" value="1"/>
</dbReference>
<dbReference type="HOGENOM" id="CLU_017779_0_1_3"/>
<keyword evidence="1" id="KW-0285">Flavoprotein</keyword>
<keyword evidence="2" id="KW-0274">FAD</keyword>
<keyword evidence="5" id="KW-1185">Reference proteome</keyword>
<dbReference type="PROSITE" id="PS51387">
    <property type="entry name" value="FAD_PCMH"/>
    <property type="match status" value="1"/>
</dbReference>
<dbReference type="AlphaFoldDB" id="B0C963"/>
<sequence length="447" mass="48163">MVLSTAAISQQLIPIVGPEQVLLLSEASLLSAPEQILDQGALPTYIVYPRTQAELAAVMAVAHQQRWRLLVCGHASKLHWGGLTQQIDLVVCTQGLQRVVAHATGDLTVTVEAGLSLATLQAKLAPFRQHVALDPAYAETATLGGLIATRDGGSLRHRYGSLRDMCIGITFIRADGQSTKAGGRVVKNVAGYDLMKLMTGAFGTLGVIAEVTLRLYPLPEVSQTVVIGGTEADITALTRILLKSTLTPMAVDLLSAAAIPSSTVEGELALAVRFQSVEESVVAQCDRMLKLAQGCSSCTLSGDLDTDFWQQLTQQFWQVPQPSALVCKFGVLPAQSTQFLAQFDRYCQQQQITGWGRIYAGSGTGVLRLEQEGIGKNPSPGVEWIRELRSHCQNAHGFLTVLDAPPVLKRSLDVWGYPGNALASMKQLKQQFDPHNILNPDRFVGGI</sequence>
<dbReference type="InterPro" id="IPR016171">
    <property type="entry name" value="Vanillyl_alc_oxidase_C-sub2"/>
</dbReference>
<dbReference type="eggNOG" id="COG0277">
    <property type="taxonomic scope" value="Bacteria"/>
</dbReference>
<dbReference type="EMBL" id="CP000828">
    <property type="protein sequence ID" value="ABW27744.1"/>
    <property type="molecule type" value="Genomic_DNA"/>
</dbReference>
<evidence type="ECO:0000313" key="5">
    <source>
        <dbReference type="Proteomes" id="UP000000268"/>
    </source>
</evidence>
<dbReference type="SUPFAM" id="SSF56176">
    <property type="entry name" value="FAD-binding/transporter-associated domain-like"/>
    <property type="match status" value="1"/>
</dbReference>
<dbReference type="GO" id="GO:0003824">
    <property type="term" value="F:catalytic activity"/>
    <property type="evidence" value="ECO:0007669"/>
    <property type="project" value="InterPro"/>
</dbReference>
<dbReference type="KEGG" id="amr:AM1_2744"/>